<dbReference type="Proteomes" id="UP000315003">
    <property type="component" value="Chromosome"/>
</dbReference>
<dbReference type="AlphaFoldDB" id="A0A517SVH8"/>
<keyword evidence="3" id="KW-1185">Reference proteome</keyword>
<reference evidence="2 3" key="1">
    <citation type="submission" date="2019-02" db="EMBL/GenBank/DDBJ databases">
        <title>Deep-cultivation of Planctomycetes and their phenomic and genomic characterization uncovers novel biology.</title>
        <authorList>
            <person name="Wiegand S."/>
            <person name="Jogler M."/>
            <person name="Boedeker C."/>
            <person name="Pinto D."/>
            <person name="Vollmers J."/>
            <person name="Rivas-Marin E."/>
            <person name="Kohn T."/>
            <person name="Peeters S.H."/>
            <person name="Heuer A."/>
            <person name="Rast P."/>
            <person name="Oberbeckmann S."/>
            <person name="Bunk B."/>
            <person name="Jeske O."/>
            <person name="Meyerdierks A."/>
            <person name="Storesund J.E."/>
            <person name="Kallscheuer N."/>
            <person name="Luecker S."/>
            <person name="Lage O.M."/>
            <person name="Pohl T."/>
            <person name="Merkel B.J."/>
            <person name="Hornburger P."/>
            <person name="Mueller R.-W."/>
            <person name="Bruemmer F."/>
            <person name="Labrenz M."/>
            <person name="Spormann A.M."/>
            <person name="Op den Camp H."/>
            <person name="Overmann J."/>
            <person name="Amann R."/>
            <person name="Jetten M.S.M."/>
            <person name="Mascher T."/>
            <person name="Medema M.H."/>
            <person name="Devos D.P."/>
            <person name="Kaster A.-K."/>
            <person name="Ovreas L."/>
            <person name="Rohde M."/>
            <person name="Galperin M.Y."/>
            <person name="Jogler C."/>
        </authorList>
    </citation>
    <scope>NUCLEOTIDE SEQUENCE [LARGE SCALE GENOMIC DNA]</scope>
    <source>
        <strain evidence="2 3">SV_7m_r</strain>
    </source>
</reference>
<name>A0A517SVH8_9BACT</name>
<feature type="compositionally biased region" description="Basic and acidic residues" evidence="1">
    <location>
        <begin position="21"/>
        <end position="36"/>
    </location>
</feature>
<feature type="compositionally biased region" description="Polar residues" evidence="1">
    <location>
        <begin position="66"/>
        <end position="76"/>
    </location>
</feature>
<feature type="region of interest" description="Disordered" evidence="1">
    <location>
        <begin position="15"/>
        <end position="36"/>
    </location>
</feature>
<accession>A0A517SVH8</accession>
<evidence type="ECO:0000256" key="1">
    <source>
        <dbReference type="SAM" id="MobiDB-lite"/>
    </source>
</evidence>
<sequence>MPNALLSPTRLSYTISNTAAPRKETTGNDLPKCFEPKKRPLITTPLLTHSSQCKAQAVLARTNHPGNNTNGNQSGLTAMPPWVPPTTDTARKYTIADLTNAPRATKLSSSQQNPRTERMQLPRMERTQPASKTPTTVHRSKTPFRRASRDTPPSVPTSMRTRWESAEDRNATAQVLPHQAA</sequence>
<evidence type="ECO:0000313" key="2">
    <source>
        <dbReference type="EMBL" id="QDT60139.1"/>
    </source>
</evidence>
<feature type="compositionally biased region" description="Basic and acidic residues" evidence="1">
    <location>
        <begin position="115"/>
        <end position="126"/>
    </location>
</feature>
<dbReference type="EMBL" id="CP036272">
    <property type="protein sequence ID" value="QDT60139.1"/>
    <property type="molecule type" value="Genomic_DNA"/>
</dbReference>
<feature type="region of interest" description="Disordered" evidence="1">
    <location>
        <begin position="66"/>
        <end position="181"/>
    </location>
</feature>
<feature type="compositionally biased region" description="Polar residues" evidence="1">
    <location>
        <begin position="128"/>
        <end position="137"/>
    </location>
</feature>
<protein>
    <submittedName>
        <fullName evidence="2">Uncharacterized protein</fullName>
    </submittedName>
</protein>
<feature type="compositionally biased region" description="Basic and acidic residues" evidence="1">
    <location>
        <begin position="161"/>
        <end position="170"/>
    </location>
</feature>
<gene>
    <name evidence="2" type="ORF">SV7mr_26560</name>
</gene>
<proteinExistence type="predicted"/>
<organism evidence="2 3">
    <name type="scientific">Stieleria bergensis</name>
    <dbReference type="NCBI Taxonomy" id="2528025"/>
    <lineage>
        <taxon>Bacteria</taxon>
        <taxon>Pseudomonadati</taxon>
        <taxon>Planctomycetota</taxon>
        <taxon>Planctomycetia</taxon>
        <taxon>Pirellulales</taxon>
        <taxon>Pirellulaceae</taxon>
        <taxon>Stieleria</taxon>
    </lineage>
</organism>
<evidence type="ECO:0000313" key="3">
    <source>
        <dbReference type="Proteomes" id="UP000315003"/>
    </source>
</evidence>